<keyword evidence="3" id="KW-1185">Reference proteome</keyword>
<keyword evidence="1" id="KW-1133">Transmembrane helix</keyword>
<organism evidence="2 3">
    <name type="scientific">Hymenolepis diminuta</name>
    <name type="common">Rat tapeworm</name>
    <dbReference type="NCBI Taxonomy" id="6216"/>
    <lineage>
        <taxon>Eukaryota</taxon>
        <taxon>Metazoa</taxon>
        <taxon>Spiralia</taxon>
        <taxon>Lophotrochozoa</taxon>
        <taxon>Platyhelminthes</taxon>
        <taxon>Cestoda</taxon>
        <taxon>Eucestoda</taxon>
        <taxon>Cyclophyllidea</taxon>
        <taxon>Hymenolepididae</taxon>
        <taxon>Hymenolepis</taxon>
    </lineage>
</organism>
<feature type="transmembrane region" description="Helical" evidence="1">
    <location>
        <begin position="61"/>
        <end position="79"/>
    </location>
</feature>
<dbReference type="AlphaFoldDB" id="A0A564XWC7"/>
<reference evidence="2 3" key="1">
    <citation type="submission" date="2019-07" db="EMBL/GenBank/DDBJ databases">
        <authorList>
            <person name="Jastrzebski P J."/>
            <person name="Paukszto L."/>
            <person name="Jastrzebski P J."/>
        </authorList>
    </citation>
    <scope>NUCLEOTIDE SEQUENCE [LARGE SCALE GENOMIC DNA]</scope>
    <source>
        <strain evidence="2 3">WMS-il1</strain>
    </source>
</reference>
<keyword evidence="1" id="KW-0472">Membrane</keyword>
<proteinExistence type="predicted"/>
<sequence length="114" mass="13189">MCSSLTANNTENHHCCSRFHAHAQRLELQWGLLHITSHLPFLQFTSSSWWKFSCRRKIEPLLVLWMLHFLSTIFVHHAMPCTLLTKSHVLSGSAVSPSLWWPIRPHSFHSAASF</sequence>
<protein>
    <submittedName>
        <fullName evidence="2">Uncharacterized protein</fullName>
    </submittedName>
</protein>
<gene>
    <name evidence="2" type="ORF">WMSIL1_LOCUS78</name>
</gene>
<dbReference type="Proteomes" id="UP000321570">
    <property type="component" value="Unassembled WGS sequence"/>
</dbReference>
<dbReference type="EMBL" id="CABIJS010000003">
    <property type="protein sequence ID" value="VUZ38614.1"/>
    <property type="molecule type" value="Genomic_DNA"/>
</dbReference>
<keyword evidence="1" id="KW-0812">Transmembrane</keyword>
<name>A0A564XWC7_HYMDI</name>
<evidence type="ECO:0000313" key="2">
    <source>
        <dbReference type="EMBL" id="VUZ38614.1"/>
    </source>
</evidence>
<evidence type="ECO:0000256" key="1">
    <source>
        <dbReference type="SAM" id="Phobius"/>
    </source>
</evidence>
<evidence type="ECO:0000313" key="3">
    <source>
        <dbReference type="Proteomes" id="UP000321570"/>
    </source>
</evidence>
<accession>A0A564XWC7</accession>